<proteinExistence type="predicted"/>
<name>A0A066YXA7_9ACTN</name>
<organism evidence="1 2">
    <name type="scientific">Kitasatospora cheerisanensis KCTC 2395</name>
    <dbReference type="NCBI Taxonomy" id="1348663"/>
    <lineage>
        <taxon>Bacteria</taxon>
        <taxon>Bacillati</taxon>
        <taxon>Actinomycetota</taxon>
        <taxon>Actinomycetes</taxon>
        <taxon>Kitasatosporales</taxon>
        <taxon>Streptomycetaceae</taxon>
        <taxon>Kitasatospora</taxon>
    </lineage>
</organism>
<accession>A0A066YXA7</accession>
<protein>
    <submittedName>
        <fullName evidence="1">Uncharacterized protein</fullName>
    </submittedName>
</protein>
<dbReference type="EMBL" id="JNBY01000092">
    <property type="protein sequence ID" value="KDN84619.1"/>
    <property type="molecule type" value="Genomic_DNA"/>
</dbReference>
<dbReference type="HOGENOM" id="CLU_2523146_0_0_11"/>
<dbReference type="Proteomes" id="UP000027178">
    <property type="component" value="Unassembled WGS sequence"/>
</dbReference>
<comment type="caution">
    <text evidence="1">The sequence shown here is derived from an EMBL/GenBank/DDBJ whole genome shotgun (WGS) entry which is preliminary data.</text>
</comment>
<evidence type="ECO:0000313" key="1">
    <source>
        <dbReference type="EMBL" id="KDN84619.1"/>
    </source>
</evidence>
<reference evidence="1 2" key="1">
    <citation type="submission" date="2014-05" db="EMBL/GenBank/DDBJ databases">
        <title>Draft Genome Sequence of Kitasatospora cheerisanensis KCTC 2395.</title>
        <authorList>
            <person name="Nam D.H."/>
        </authorList>
    </citation>
    <scope>NUCLEOTIDE SEQUENCE [LARGE SCALE GENOMIC DNA]</scope>
    <source>
        <strain evidence="1 2">KCTC 2395</strain>
    </source>
</reference>
<sequence>MLRRLLQGAALAAAGDEREIDHRTRRLGKVTRARQDLLLAPQAYTSGKLIGSASATSLGGVSFTPGRDWLHLGDGGLMAVTVPR</sequence>
<dbReference type="AlphaFoldDB" id="A0A066YXA7"/>
<evidence type="ECO:0000313" key="2">
    <source>
        <dbReference type="Proteomes" id="UP000027178"/>
    </source>
</evidence>
<gene>
    <name evidence="1" type="ORF">KCH_37110</name>
</gene>
<keyword evidence="2" id="KW-1185">Reference proteome</keyword>